<dbReference type="AlphaFoldDB" id="A0A1B7MGL1"/>
<gene>
    <name evidence="2" type="ORF">K503DRAFT_54649</name>
</gene>
<sequence>MQMYALNNHAALSDLTFSPSSTPFPRPRYNPWAFLQASRAFGGGDGGTGRVGRHPRFDSTATTSIQSSPSHQPVTLPLPFPTGGGRGSVKRRQASSDLRVQRESVKRKIKPPPRVESTQPRDTSPEPYSSGEGTATGEEQFEVTEEGNWVNGTMAPDHDEDRMGAEWVDEDDKDDLIEEQLALRMQMYTLNNHAVLSDSTFSLSSTPFPGPGYNPWTFLQASRAFGGRGGTGGVGARPRFDSTATMSIQSSPSHQPLTLPIPFPSGRGRGSVKRKIKPSPRVESTQPRDTSPEPYSSGEETDASINPTVRNTCIIEHLPTAEEPLTQEIDTDGNNYNFFANRSFVFSRKGDWDHALNDAIRSVHIQPSLIGYISKSIALCGKMLIQDAMKTMDLAFMFADGDLKTVHLLLLVKAR</sequence>
<dbReference type="EMBL" id="KV449264">
    <property type="protein sequence ID" value="OAX31742.1"/>
    <property type="molecule type" value="Genomic_DNA"/>
</dbReference>
<name>A0A1B7MGL1_9AGAM</name>
<feature type="compositionally biased region" description="Gly residues" evidence="1">
    <location>
        <begin position="41"/>
        <end position="50"/>
    </location>
</feature>
<evidence type="ECO:0000313" key="3">
    <source>
        <dbReference type="Proteomes" id="UP000092154"/>
    </source>
</evidence>
<dbReference type="InParanoid" id="A0A1B7MGL1"/>
<feature type="region of interest" description="Disordered" evidence="1">
    <location>
        <begin position="246"/>
        <end position="306"/>
    </location>
</feature>
<dbReference type="STRING" id="1314800.A0A1B7MGL1"/>
<feature type="compositionally biased region" description="Polar residues" evidence="1">
    <location>
        <begin position="59"/>
        <end position="73"/>
    </location>
</feature>
<accession>A0A1B7MGL1</accession>
<feature type="region of interest" description="Disordered" evidence="1">
    <location>
        <begin position="41"/>
        <end position="138"/>
    </location>
</feature>
<dbReference type="Gene3D" id="1.25.40.10">
    <property type="entry name" value="Tetratricopeptide repeat domain"/>
    <property type="match status" value="1"/>
</dbReference>
<organism evidence="2 3">
    <name type="scientific">Rhizopogon vinicolor AM-OR11-026</name>
    <dbReference type="NCBI Taxonomy" id="1314800"/>
    <lineage>
        <taxon>Eukaryota</taxon>
        <taxon>Fungi</taxon>
        <taxon>Dikarya</taxon>
        <taxon>Basidiomycota</taxon>
        <taxon>Agaricomycotina</taxon>
        <taxon>Agaricomycetes</taxon>
        <taxon>Agaricomycetidae</taxon>
        <taxon>Boletales</taxon>
        <taxon>Suillineae</taxon>
        <taxon>Rhizopogonaceae</taxon>
        <taxon>Rhizopogon</taxon>
    </lineage>
</organism>
<keyword evidence="3" id="KW-1185">Reference proteome</keyword>
<proteinExistence type="predicted"/>
<evidence type="ECO:0008006" key="4">
    <source>
        <dbReference type="Google" id="ProtNLM"/>
    </source>
</evidence>
<dbReference type="SUPFAM" id="SSF48452">
    <property type="entry name" value="TPR-like"/>
    <property type="match status" value="1"/>
</dbReference>
<feature type="compositionally biased region" description="Polar residues" evidence="1">
    <location>
        <begin position="246"/>
        <end position="256"/>
    </location>
</feature>
<dbReference type="OrthoDB" id="3243310at2759"/>
<reference evidence="2 3" key="1">
    <citation type="submission" date="2016-06" db="EMBL/GenBank/DDBJ databases">
        <title>Comparative genomics of the ectomycorrhizal sister species Rhizopogon vinicolor and Rhizopogon vesiculosus (Basidiomycota: Boletales) reveals a divergence of the mating type B locus.</title>
        <authorList>
            <consortium name="DOE Joint Genome Institute"/>
            <person name="Mujic A.B."/>
            <person name="Kuo A."/>
            <person name="Tritt A."/>
            <person name="Lipzen A."/>
            <person name="Chen C."/>
            <person name="Johnson J."/>
            <person name="Sharma A."/>
            <person name="Barry K."/>
            <person name="Grigoriev I.V."/>
            <person name="Spatafora J.W."/>
        </authorList>
    </citation>
    <scope>NUCLEOTIDE SEQUENCE [LARGE SCALE GENOMIC DNA]</scope>
    <source>
        <strain evidence="2 3">AM-OR11-026</strain>
    </source>
</reference>
<evidence type="ECO:0000313" key="2">
    <source>
        <dbReference type="EMBL" id="OAX31742.1"/>
    </source>
</evidence>
<dbReference type="Proteomes" id="UP000092154">
    <property type="component" value="Unassembled WGS sequence"/>
</dbReference>
<evidence type="ECO:0000256" key="1">
    <source>
        <dbReference type="SAM" id="MobiDB-lite"/>
    </source>
</evidence>
<dbReference type="InterPro" id="IPR011990">
    <property type="entry name" value="TPR-like_helical_dom_sf"/>
</dbReference>
<protein>
    <recommendedName>
        <fullName evidence="4">TPR-like protein</fullName>
    </recommendedName>
</protein>